<dbReference type="KEGG" id="lpav:PLANPX_5012"/>
<keyword evidence="2" id="KW-1185">Reference proteome</keyword>
<gene>
    <name evidence="1" type="ORF">PLANPX_5012</name>
</gene>
<sequence>MRFVNTKAAAWFNTRPLFKLEGCAGGETPRLAVLTIH</sequence>
<name>A0A5K7XF21_9BACT</name>
<evidence type="ECO:0000313" key="2">
    <source>
        <dbReference type="Proteomes" id="UP000326837"/>
    </source>
</evidence>
<dbReference type="AlphaFoldDB" id="A0A5K7XF21"/>
<accession>A0A5K7XF21</accession>
<organism evidence="1 2">
    <name type="scientific">Lacipirellula parvula</name>
    <dbReference type="NCBI Taxonomy" id="2650471"/>
    <lineage>
        <taxon>Bacteria</taxon>
        <taxon>Pseudomonadati</taxon>
        <taxon>Planctomycetota</taxon>
        <taxon>Planctomycetia</taxon>
        <taxon>Pirellulales</taxon>
        <taxon>Lacipirellulaceae</taxon>
        <taxon>Lacipirellula</taxon>
    </lineage>
</organism>
<reference evidence="2" key="1">
    <citation type="submission" date="2019-10" db="EMBL/GenBank/DDBJ databases">
        <title>Lacipirellula parvula gen. nov., sp. nov., representing a lineage of planctomycetes widespread in freshwater anoxic habitats, and description of the family Lacipirellulaceae.</title>
        <authorList>
            <person name="Dedysh S.N."/>
            <person name="Kulichevskaya I.S."/>
            <person name="Beletsky A.V."/>
            <person name="Rakitin A.L."/>
            <person name="Mardanov A.V."/>
            <person name="Ivanova A.A."/>
            <person name="Saltykova V.X."/>
            <person name="Rijpstra W.I.C."/>
            <person name="Sinninghe Damste J.S."/>
            <person name="Ravin N.V."/>
        </authorList>
    </citation>
    <scope>NUCLEOTIDE SEQUENCE [LARGE SCALE GENOMIC DNA]</scope>
    <source>
        <strain evidence="2">PX69</strain>
    </source>
</reference>
<dbReference type="EMBL" id="AP021861">
    <property type="protein sequence ID" value="BBO35400.1"/>
    <property type="molecule type" value="Genomic_DNA"/>
</dbReference>
<evidence type="ECO:0000313" key="1">
    <source>
        <dbReference type="EMBL" id="BBO35400.1"/>
    </source>
</evidence>
<proteinExistence type="predicted"/>
<protein>
    <submittedName>
        <fullName evidence="1">Uncharacterized protein</fullName>
    </submittedName>
</protein>
<dbReference type="Proteomes" id="UP000326837">
    <property type="component" value="Chromosome"/>
</dbReference>